<evidence type="ECO:0000256" key="1">
    <source>
        <dbReference type="PROSITE-ProRule" id="PRU00182"/>
    </source>
</evidence>
<dbReference type="InterPro" id="IPR014330">
    <property type="entry name" value="RNA-bd_S4-rel_YaaA"/>
</dbReference>
<organism evidence="2 3">
    <name type="scientific">Lacicoccus alkaliphilus DSM 16010</name>
    <dbReference type="NCBI Taxonomy" id="1123231"/>
    <lineage>
        <taxon>Bacteria</taxon>
        <taxon>Bacillati</taxon>
        <taxon>Bacillota</taxon>
        <taxon>Bacilli</taxon>
        <taxon>Bacillales</taxon>
        <taxon>Salinicoccaceae</taxon>
        <taxon>Lacicoccus</taxon>
    </lineage>
</organism>
<dbReference type="InterPro" id="IPR036986">
    <property type="entry name" value="S4_RNA-bd_sf"/>
</dbReference>
<dbReference type="SUPFAM" id="SSF55174">
    <property type="entry name" value="Alpha-L RNA-binding motif"/>
    <property type="match status" value="1"/>
</dbReference>
<sequence>METKIFSDIITLGQFLKHEGIIGSGGEAKWFLSENEVLLNHEIESRRGKKLQHGDVLDLGEFGQFKIEYKQ</sequence>
<reference evidence="2 3" key="1">
    <citation type="submission" date="2016-11" db="EMBL/GenBank/DDBJ databases">
        <authorList>
            <person name="Jaros S."/>
            <person name="Januszkiewicz K."/>
            <person name="Wedrychowicz H."/>
        </authorList>
    </citation>
    <scope>NUCLEOTIDE SEQUENCE [LARGE SCALE GENOMIC DNA]</scope>
    <source>
        <strain evidence="2 3">DSM 16010</strain>
    </source>
</reference>
<evidence type="ECO:0000313" key="3">
    <source>
        <dbReference type="Proteomes" id="UP000184206"/>
    </source>
</evidence>
<dbReference type="NCBIfam" id="TIGR02988">
    <property type="entry name" value="YaaA_near_RecF"/>
    <property type="match status" value="1"/>
</dbReference>
<dbReference type="RefSeq" id="WP_072710096.1">
    <property type="nucleotide sequence ID" value="NZ_FRCF01000006.1"/>
</dbReference>
<proteinExistence type="predicted"/>
<dbReference type="Pfam" id="PF13275">
    <property type="entry name" value="S4_2"/>
    <property type="match status" value="1"/>
</dbReference>
<dbReference type="PROSITE" id="PS50889">
    <property type="entry name" value="S4"/>
    <property type="match status" value="1"/>
</dbReference>
<evidence type="ECO:0000313" key="2">
    <source>
        <dbReference type="EMBL" id="SHM15726.1"/>
    </source>
</evidence>
<dbReference type="STRING" id="1123231.SAMN02745189_01647"/>
<dbReference type="GO" id="GO:0003723">
    <property type="term" value="F:RNA binding"/>
    <property type="evidence" value="ECO:0007669"/>
    <property type="project" value="UniProtKB-KW"/>
</dbReference>
<keyword evidence="1" id="KW-0694">RNA-binding</keyword>
<dbReference type="Gene3D" id="3.10.290.10">
    <property type="entry name" value="RNA-binding S4 domain"/>
    <property type="match status" value="1"/>
</dbReference>
<gene>
    <name evidence="2" type="ORF">SAMN02745189_01647</name>
</gene>
<name>A0A1M7GHR6_9BACL</name>
<dbReference type="AlphaFoldDB" id="A0A1M7GHR6"/>
<dbReference type="OrthoDB" id="9811532at2"/>
<protein>
    <submittedName>
        <fullName evidence="2">S4 domain protein YaaA</fullName>
    </submittedName>
</protein>
<dbReference type="EMBL" id="FRCF01000006">
    <property type="protein sequence ID" value="SHM15726.1"/>
    <property type="molecule type" value="Genomic_DNA"/>
</dbReference>
<dbReference type="Proteomes" id="UP000184206">
    <property type="component" value="Unassembled WGS sequence"/>
</dbReference>
<keyword evidence="3" id="KW-1185">Reference proteome</keyword>
<accession>A0A1M7GHR6</accession>